<dbReference type="PANTHER" id="PTHR11566:SF235">
    <property type="entry name" value="DYNAMIN-RELATED PROTEIN DNM1"/>
    <property type="match status" value="1"/>
</dbReference>
<reference evidence="6" key="1">
    <citation type="submission" date="2020-11" db="EMBL/GenBank/DDBJ databases">
        <authorList>
            <consortium name="DOE Joint Genome Institute"/>
            <person name="Ahrendt S."/>
            <person name="Riley R."/>
            <person name="Andreopoulos W."/>
            <person name="Labutti K."/>
            <person name="Pangilinan J."/>
            <person name="Ruiz-Duenas F.J."/>
            <person name="Barrasa J.M."/>
            <person name="Sanchez-Garcia M."/>
            <person name="Camarero S."/>
            <person name="Miyauchi S."/>
            <person name="Serrano A."/>
            <person name="Linde D."/>
            <person name="Babiker R."/>
            <person name="Drula E."/>
            <person name="Ayuso-Fernandez I."/>
            <person name="Pacheco R."/>
            <person name="Padilla G."/>
            <person name="Ferreira P."/>
            <person name="Barriuso J."/>
            <person name="Kellner H."/>
            <person name="Castanera R."/>
            <person name="Alfaro M."/>
            <person name="Ramirez L."/>
            <person name="Pisabarro A.G."/>
            <person name="Kuo A."/>
            <person name="Tritt A."/>
            <person name="Lipzen A."/>
            <person name="He G."/>
            <person name="Yan M."/>
            <person name="Ng V."/>
            <person name="Cullen D."/>
            <person name="Martin F."/>
            <person name="Rosso M.-N."/>
            <person name="Henrissat B."/>
            <person name="Hibbett D."/>
            <person name="Martinez A.T."/>
            <person name="Grigoriev I.V."/>
        </authorList>
    </citation>
    <scope>NUCLEOTIDE SEQUENCE</scope>
    <source>
        <strain evidence="6">CBS 506.95</strain>
    </source>
</reference>
<dbReference type="InterPro" id="IPR045063">
    <property type="entry name" value="Dynamin_N"/>
</dbReference>
<dbReference type="PRINTS" id="PR00195">
    <property type="entry name" value="DYNAMIN"/>
</dbReference>
<evidence type="ECO:0000256" key="3">
    <source>
        <dbReference type="SAM" id="MobiDB-lite"/>
    </source>
</evidence>
<dbReference type="InterPro" id="IPR022812">
    <property type="entry name" value="Dynamin"/>
</dbReference>
<dbReference type="SUPFAM" id="SSF52540">
    <property type="entry name" value="P-loop containing nucleoside triphosphate hydrolases"/>
    <property type="match status" value="1"/>
</dbReference>
<dbReference type="AlphaFoldDB" id="A0A9P6EH67"/>
<dbReference type="PANTHER" id="PTHR11566">
    <property type="entry name" value="DYNAMIN"/>
    <property type="match status" value="1"/>
</dbReference>
<keyword evidence="7" id="KW-1185">Reference proteome</keyword>
<evidence type="ECO:0000259" key="5">
    <source>
        <dbReference type="PROSITE" id="PS51718"/>
    </source>
</evidence>
<organism evidence="6 7">
    <name type="scientific">Crepidotus variabilis</name>
    <dbReference type="NCBI Taxonomy" id="179855"/>
    <lineage>
        <taxon>Eukaryota</taxon>
        <taxon>Fungi</taxon>
        <taxon>Dikarya</taxon>
        <taxon>Basidiomycota</taxon>
        <taxon>Agaricomycotina</taxon>
        <taxon>Agaricomycetes</taxon>
        <taxon>Agaricomycetidae</taxon>
        <taxon>Agaricales</taxon>
        <taxon>Agaricineae</taxon>
        <taxon>Crepidotaceae</taxon>
        <taxon>Crepidotus</taxon>
    </lineage>
</organism>
<feature type="compositionally biased region" description="Polar residues" evidence="3">
    <location>
        <begin position="608"/>
        <end position="626"/>
    </location>
</feature>
<dbReference type="PROSITE" id="PS51718">
    <property type="entry name" value="G_DYNAMIN_2"/>
    <property type="match status" value="1"/>
</dbReference>
<feature type="compositionally biased region" description="Low complexity" evidence="3">
    <location>
        <begin position="500"/>
        <end position="516"/>
    </location>
</feature>
<dbReference type="InterPro" id="IPR030381">
    <property type="entry name" value="G_DYNAMIN_dom"/>
</dbReference>
<dbReference type="GO" id="GO:0005525">
    <property type="term" value="F:GTP binding"/>
    <property type="evidence" value="ECO:0007669"/>
    <property type="project" value="InterPro"/>
</dbReference>
<dbReference type="PROSITE" id="PS51388">
    <property type="entry name" value="GED"/>
    <property type="match status" value="1"/>
</dbReference>
<evidence type="ECO:0000256" key="1">
    <source>
        <dbReference type="ARBA" id="ARBA00022741"/>
    </source>
</evidence>
<dbReference type="CDD" id="cd08771">
    <property type="entry name" value="DLP_1"/>
    <property type="match status" value="1"/>
</dbReference>
<dbReference type="EMBL" id="MU157849">
    <property type="protein sequence ID" value="KAF9529011.1"/>
    <property type="molecule type" value="Genomic_DNA"/>
</dbReference>
<dbReference type="GO" id="GO:0003924">
    <property type="term" value="F:GTPase activity"/>
    <property type="evidence" value="ECO:0007669"/>
    <property type="project" value="InterPro"/>
</dbReference>
<sequence>MDQDLIRLVNKLQDTFNNLGGELDMPQLIVVGSQSAGKSSVLETIVGRDFLPRGQGIVTRRPLVLQLIHTPEAEGSSATFREWGQFLHLDKRFTDFNEIRREIEQETFRVAGQNKGISKLPISLRIYSPDVLDLTLVDLPGLTKIPVGDQPSDIERQIRNLVLDYISRPNSVILAVSPANVDLANSESLKLARSVDAQGRRTIGVLTKLDLMDAGTNALDVLTGRVYPLKLGFIGVVNRSQQDIISEKPMTDALESETEFFRNHSAYRNIAHKNGTKYLAKSLNQVLINHIRDKLPDMKARLNTLMGQAQQELNSFGDAAVFGDKNQQGALILRLMTQFARDFVSSIEGTKVDISTKELSGGARIYYIFNDVFGRALTSIDATGNLDNQDIRTAIRNSTGPRPSLFVPEMAFDILVKPQIKLLEAPSLRCVELVYEELVKICHNCTSIELQRFPRLHAQLIEVVSELLRERLGPTSDYAQSLIEIQAAYINTNHPAFISGSASAAQQQQQPSRSVIPPRPQSAEPVNGNGSAHTLDEEEDGFSDDLNGLNGIFPSRDGRSVSSTLHDRSRISGSSTSASTIGLSNAISKRSASKPRTSRASAGGSASNLTAAFQQPTRPQSAFEQRNTGHHGGMSSTSSSPPSGSARETFLNYFFGQNGPGPIAGSSVESVGQRSHGHQHSHSHPHVQNIGSTEPAHIVPTGRDVTGGESALNSGIMAGKRPMDGNNAAFDMKSLGKHIEAIPPAGGSLTTREEMETQLIRSLIQSYFNIVRQSIQDIIPKAIMHFLVNHTAQQVQNRLVASLYKPEVFADLLNEDEALVAERTRVKALLDAYKEAFKTLSDVSLKST</sequence>
<dbReference type="Pfam" id="PF00350">
    <property type="entry name" value="Dynamin_N"/>
    <property type="match status" value="1"/>
</dbReference>
<proteinExistence type="predicted"/>
<keyword evidence="2" id="KW-0342">GTP-binding</keyword>
<evidence type="ECO:0000256" key="2">
    <source>
        <dbReference type="ARBA" id="ARBA00023134"/>
    </source>
</evidence>
<feature type="domain" description="GED" evidence="4">
    <location>
        <begin position="757"/>
        <end position="848"/>
    </location>
</feature>
<dbReference type="FunFam" id="3.40.50.300:FF:000383">
    <property type="entry name" value="Dynamin-like gtpase dnm1"/>
    <property type="match status" value="1"/>
</dbReference>
<comment type="caution">
    <text evidence="6">The sequence shown here is derived from an EMBL/GenBank/DDBJ whole genome shotgun (WGS) entry which is preliminary data.</text>
</comment>
<feature type="compositionally biased region" description="Low complexity" evidence="3">
    <location>
        <begin position="633"/>
        <end position="645"/>
    </location>
</feature>
<dbReference type="Gene3D" id="3.40.50.300">
    <property type="entry name" value="P-loop containing nucleotide triphosphate hydrolases"/>
    <property type="match status" value="1"/>
</dbReference>
<dbReference type="GO" id="GO:0005874">
    <property type="term" value="C:microtubule"/>
    <property type="evidence" value="ECO:0007669"/>
    <property type="project" value="TreeGrafter"/>
</dbReference>
<gene>
    <name evidence="6" type="ORF">CPB83DRAFT_853613</name>
</gene>
<dbReference type="SMART" id="SM00053">
    <property type="entry name" value="DYNc"/>
    <property type="match status" value="1"/>
</dbReference>
<dbReference type="InterPro" id="IPR001401">
    <property type="entry name" value="Dynamin_GTPase"/>
</dbReference>
<dbReference type="GO" id="GO:0000266">
    <property type="term" value="P:mitochondrial fission"/>
    <property type="evidence" value="ECO:0007669"/>
    <property type="project" value="TreeGrafter"/>
</dbReference>
<dbReference type="Pfam" id="PF02212">
    <property type="entry name" value="GED"/>
    <property type="match status" value="1"/>
</dbReference>
<protein>
    <submittedName>
        <fullName evidence="6">Dynamin protein dnm1</fullName>
    </submittedName>
</protein>
<dbReference type="InterPro" id="IPR003130">
    <property type="entry name" value="GED"/>
</dbReference>
<dbReference type="GO" id="GO:0016559">
    <property type="term" value="P:peroxisome fission"/>
    <property type="evidence" value="ECO:0007669"/>
    <property type="project" value="TreeGrafter"/>
</dbReference>
<feature type="compositionally biased region" description="Basic residues" evidence="3">
    <location>
        <begin position="675"/>
        <end position="685"/>
    </location>
</feature>
<evidence type="ECO:0000259" key="4">
    <source>
        <dbReference type="PROSITE" id="PS51388"/>
    </source>
</evidence>
<dbReference type="GO" id="GO:0005739">
    <property type="term" value="C:mitochondrion"/>
    <property type="evidence" value="ECO:0007669"/>
    <property type="project" value="TreeGrafter"/>
</dbReference>
<dbReference type="GO" id="GO:0016020">
    <property type="term" value="C:membrane"/>
    <property type="evidence" value="ECO:0007669"/>
    <property type="project" value="TreeGrafter"/>
</dbReference>
<dbReference type="InterPro" id="IPR027417">
    <property type="entry name" value="P-loop_NTPase"/>
</dbReference>
<dbReference type="GO" id="GO:0008017">
    <property type="term" value="F:microtubule binding"/>
    <property type="evidence" value="ECO:0007669"/>
    <property type="project" value="TreeGrafter"/>
</dbReference>
<feature type="region of interest" description="Disordered" evidence="3">
    <location>
        <begin position="500"/>
        <end position="719"/>
    </location>
</feature>
<dbReference type="Gene3D" id="1.20.120.1240">
    <property type="entry name" value="Dynamin, middle domain"/>
    <property type="match status" value="2"/>
</dbReference>
<evidence type="ECO:0000313" key="7">
    <source>
        <dbReference type="Proteomes" id="UP000807306"/>
    </source>
</evidence>
<feature type="domain" description="Dynamin-type G" evidence="5">
    <location>
        <begin position="22"/>
        <end position="296"/>
    </location>
</feature>
<dbReference type="SMART" id="SM00302">
    <property type="entry name" value="GED"/>
    <property type="match status" value="1"/>
</dbReference>
<dbReference type="GO" id="GO:0005777">
    <property type="term" value="C:peroxisome"/>
    <property type="evidence" value="ECO:0007669"/>
    <property type="project" value="TreeGrafter"/>
</dbReference>
<evidence type="ECO:0000313" key="6">
    <source>
        <dbReference type="EMBL" id="KAF9529011.1"/>
    </source>
</evidence>
<keyword evidence="1" id="KW-0547">Nucleotide-binding</keyword>
<dbReference type="InterPro" id="IPR000375">
    <property type="entry name" value="Dynamin_stalk"/>
</dbReference>
<dbReference type="GO" id="GO:0048312">
    <property type="term" value="P:intracellular distribution of mitochondria"/>
    <property type="evidence" value="ECO:0007669"/>
    <property type="project" value="TreeGrafter"/>
</dbReference>
<dbReference type="Pfam" id="PF01031">
    <property type="entry name" value="Dynamin_M"/>
    <property type="match status" value="1"/>
</dbReference>
<accession>A0A9P6EH67</accession>
<feature type="compositionally biased region" description="Low complexity" evidence="3">
    <location>
        <begin position="571"/>
        <end position="584"/>
    </location>
</feature>
<dbReference type="GO" id="GO:0006897">
    <property type="term" value="P:endocytosis"/>
    <property type="evidence" value="ECO:0007669"/>
    <property type="project" value="TreeGrafter"/>
</dbReference>
<dbReference type="OrthoDB" id="5061070at2759"/>
<dbReference type="InterPro" id="IPR020850">
    <property type="entry name" value="GED_dom"/>
</dbReference>
<name>A0A9P6EH67_9AGAR</name>
<dbReference type="Proteomes" id="UP000807306">
    <property type="component" value="Unassembled WGS sequence"/>
</dbReference>